<comment type="caution">
    <text evidence="1">The sequence shown here is derived from an EMBL/GenBank/DDBJ whole genome shotgun (WGS) entry which is preliminary data.</text>
</comment>
<dbReference type="RefSeq" id="WP_110329824.1">
    <property type="nucleotide sequence ID" value="NZ_QJJV01000041.1"/>
</dbReference>
<dbReference type="Gene3D" id="3.40.50.450">
    <property type="match status" value="1"/>
</dbReference>
<dbReference type="InterPro" id="IPR039470">
    <property type="entry name" value="Nuc_deoxyri_tr2"/>
</dbReference>
<accession>A0ABX5MCE7</accession>
<name>A0ABX5MCE7_9BURK</name>
<protein>
    <submittedName>
        <fullName evidence="1">Nucleoside 2-deoxyribosyltransferase</fullName>
    </submittedName>
</protein>
<dbReference type="SUPFAM" id="SSF52309">
    <property type="entry name" value="N-(deoxy)ribosyltransferase-like"/>
    <property type="match status" value="1"/>
</dbReference>
<reference evidence="1 2" key="1">
    <citation type="submission" date="2018-05" db="EMBL/GenBank/DDBJ databases">
        <title>Genomic Encyclopedia of Type Strains, Phase IV (KMG-V): Genome sequencing to study the core and pangenomes of soil and plant-associated prokaryotes.</title>
        <authorList>
            <person name="Whitman W."/>
        </authorList>
    </citation>
    <scope>NUCLEOTIDE SEQUENCE [LARGE SCALE GENOMIC DNA]</scope>
    <source>
        <strain evidence="1 2">SIr-6563</strain>
    </source>
</reference>
<proteinExistence type="predicted"/>
<gene>
    <name evidence="1" type="ORF">C7400_14124</name>
</gene>
<dbReference type="Pfam" id="PF15891">
    <property type="entry name" value="Nuc_deoxyri_tr2"/>
    <property type="match status" value="1"/>
</dbReference>
<evidence type="ECO:0000313" key="2">
    <source>
        <dbReference type="Proteomes" id="UP000247515"/>
    </source>
</evidence>
<dbReference type="Proteomes" id="UP000247515">
    <property type="component" value="Unassembled WGS sequence"/>
</dbReference>
<dbReference type="EMBL" id="QJJV01000041">
    <property type="protein sequence ID" value="PXX05461.1"/>
    <property type="molecule type" value="Genomic_DNA"/>
</dbReference>
<evidence type="ECO:0000313" key="1">
    <source>
        <dbReference type="EMBL" id="PXX05461.1"/>
    </source>
</evidence>
<keyword evidence="2" id="KW-1185">Reference proteome</keyword>
<organism evidence="1 2">
    <name type="scientific">Paraburkholderia tropica</name>
    <dbReference type="NCBI Taxonomy" id="92647"/>
    <lineage>
        <taxon>Bacteria</taxon>
        <taxon>Pseudomonadati</taxon>
        <taxon>Pseudomonadota</taxon>
        <taxon>Betaproteobacteria</taxon>
        <taxon>Burkholderiales</taxon>
        <taxon>Burkholderiaceae</taxon>
        <taxon>Paraburkholderia</taxon>
    </lineage>
</organism>
<sequence length="132" mass="14862">MLAKAPPPLRKIYLAGGFRSNWQALVAARLADSFELLDPSAHNIQDPAEYTRWDLEAIRQSNIILANMEASNPAGYSLALEVGFAKALGKQIFLVDQVENPSVRRYFEMVRQCSERVFRTLDEAVNHLLSLD</sequence>